<reference evidence="4" key="1">
    <citation type="submission" date="2024-06" db="EMBL/GenBank/DDBJ databases">
        <authorList>
            <person name="Ryan C."/>
        </authorList>
    </citation>
    <scope>NUCLEOTIDE SEQUENCE [LARGE SCALE GENOMIC DNA]</scope>
</reference>
<dbReference type="AlphaFoldDB" id="A0ABC8WT20"/>
<accession>A0ABC8WT20</accession>
<dbReference type="InterPro" id="IPR007658">
    <property type="entry name" value="DUF594"/>
</dbReference>
<reference evidence="3 4" key="2">
    <citation type="submission" date="2024-10" db="EMBL/GenBank/DDBJ databases">
        <authorList>
            <person name="Ryan C."/>
        </authorList>
    </citation>
    <scope>NUCLEOTIDE SEQUENCE [LARGE SCALE GENOMIC DNA]</scope>
</reference>
<feature type="domain" description="DUF4220" evidence="2">
    <location>
        <begin position="50"/>
        <end position="440"/>
    </location>
</feature>
<keyword evidence="4" id="KW-1185">Reference proteome</keyword>
<feature type="transmembrane region" description="Helical" evidence="1">
    <location>
        <begin position="334"/>
        <end position="354"/>
    </location>
</feature>
<keyword evidence="1" id="KW-0812">Transmembrane</keyword>
<dbReference type="Pfam" id="PF13968">
    <property type="entry name" value="DUF4220"/>
    <property type="match status" value="1"/>
</dbReference>
<proteinExistence type="predicted"/>
<evidence type="ECO:0000256" key="1">
    <source>
        <dbReference type="SAM" id="Phobius"/>
    </source>
</evidence>
<keyword evidence="1" id="KW-1133">Transmembrane helix</keyword>
<feature type="transmembrane region" description="Helical" evidence="1">
    <location>
        <begin position="48"/>
        <end position="68"/>
    </location>
</feature>
<feature type="transmembrane region" description="Helical" evidence="1">
    <location>
        <begin position="374"/>
        <end position="400"/>
    </location>
</feature>
<dbReference type="Pfam" id="PF04578">
    <property type="entry name" value="DUF594"/>
    <property type="match status" value="1"/>
</dbReference>
<organism evidence="3 4">
    <name type="scientific">Urochloa decumbens</name>
    <dbReference type="NCBI Taxonomy" id="240449"/>
    <lineage>
        <taxon>Eukaryota</taxon>
        <taxon>Viridiplantae</taxon>
        <taxon>Streptophyta</taxon>
        <taxon>Embryophyta</taxon>
        <taxon>Tracheophyta</taxon>
        <taxon>Spermatophyta</taxon>
        <taxon>Magnoliopsida</taxon>
        <taxon>Liliopsida</taxon>
        <taxon>Poales</taxon>
        <taxon>Poaceae</taxon>
        <taxon>PACMAD clade</taxon>
        <taxon>Panicoideae</taxon>
        <taxon>Panicodae</taxon>
        <taxon>Paniceae</taxon>
        <taxon>Melinidinae</taxon>
        <taxon>Urochloa</taxon>
    </lineage>
</organism>
<sequence length="746" mass="82688">MGFNPPVPQRDSSWEIRVAVLLSLAFQVVLSVAGPLRKRSSSRFLRLVIWSCYILADWVADLALGLLLNSIGGGGAVSTSDDIVIPSTAGLKHAPHGATSEGFGGAGGGGGGSSPVIFAFWAPFLLLHLGGPDSITAYSLADNELWRRHLISLMFELSAAAAVFLSSLRGNPMVTPTVLMFVAGIIKYGERTYSLYMGSADGFTKSILGNGKPGNFPGLMEAYQSRENAGFKVGFVTNSESEVLYGVYDRQGEALSRVEYDGADEVRAYDLFSQFRPLLVNGVISTRTRRVSEAFYQVHGDRDRMEAFHIAELELGFTYDMLYTKMPVFTTASWAGYALRFVACGCVVSSLAIFQAQDKAGLLPVDAGVTYALLVAAVALEAAALVVLLLSDWTLVFFVVHQQSVRLRWLSRLVSSINKAKRSWRPWTWTGRVRRMSFIDHSISTRTPGFRRAFLPAPFANNNAAASEPLGHTNKDLLVLIFERIRDTVAIATTPKDRKMACEARGERAVLRELKGCINPDRQIKSTLIFKSVSERDFDESLLLWHVATDLCLNADDRPAAPTLATFKMRAVSRCLSEYMLYLLLNKPEMLSATMGIGHLRYRNAYAHANRLYDRYERLYGDDSIIDHRSACRTVLSTMSTRTFEDGFVQGDRTQTVLFNACVLAKALMSSIADPEAMWKVVAHVWVEMLTFSAARAPPREHLRELRHGAELITVVWILMAHMGMSSTMFEVQETEPLHRIIIIDQ</sequence>
<dbReference type="Proteomes" id="UP001497457">
    <property type="component" value="Chromosome 13rd"/>
</dbReference>
<evidence type="ECO:0000259" key="2">
    <source>
        <dbReference type="Pfam" id="PF13968"/>
    </source>
</evidence>
<dbReference type="PANTHER" id="PTHR31325">
    <property type="entry name" value="OS01G0798800 PROTEIN-RELATED"/>
    <property type="match status" value="1"/>
</dbReference>
<gene>
    <name evidence="3" type="ORF">URODEC1_LOCUS17220</name>
</gene>
<name>A0ABC8WT20_9POAL</name>
<feature type="transmembrane region" description="Helical" evidence="1">
    <location>
        <begin position="16"/>
        <end position="36"/>
    </location>
</feature>
<dbReference type="InterPro" id="IPR025315">
    <property type="entry name" value="DUF4220"/>
</dbReference>
<dbReference type="EMBL" id="OZ075123">
    <property type="protein sequence ID" value="CAL4914971.1"/>
    <property type="molecule type" value="Genomic_DNA"/>
</dbReference>
<evidence type="ECO:0000313" key="4">
    <source>
        <dbReference type="Proteomes" id="UP001497457"/>
    </source>
</evidence>
<protein>
    <recommendedName>
        <fullName evidence="2">DUF4220 domain-containing protein</fullName>
    </recommendedName>
</protein>
<evidence type="ECO:0000313" key="3">
    <source>
        <dbReference type="EMBL" id="CAL4914971.1"/>
    </source>
</evidence>
<keyword evidence="1" id="KW-0472">Membrane</keyword>